<dbReference type="InterPro" id="IPR036928">
    <property type="entry name" value="AS_sf"/>
</dbReference>
<gene>
    <name evidence="2" type="ORF">CYMTET_20042</name>
</gene>
<sequence length="207" mass="21391">MNLDYFKLNAYVSLATSSSCSTKIFRLNTNGTHVCAPQRAMKKSLRAVSGASQSHDEKVSATKRNSKGGAYVDHCDFVIPGVPDGALSGLRFSVKDIFDVKGVATGFGNPEWLTTHAELAEEHAPSVEALLCAGATADGKTHMDELAYSLNGENVHYGTPINPAAPDRVPVLLLAGGTLCEGAGGTLCEGAGGTLCEGAGCTLCEGA</sequence>
<comment type="caution">
    <text evidence="2">The sequence shown here is derived from an EMBL/GenBank/DDBJ whole genome shotgun (WGS) entry which is preliminary data.</text>
</comment>
<name>A0AAE0G4Z5_9CHLO</name>
<dbReference type="PROSITE" id="PS51257">
    <property type="entry name" value="PROKAR_LIPOPROTEIN"/>
    <property type="match status" value="1"/>
</dbReference>
<feature type="domain" description="Amidase" evidence="1">
    <location>
        <begin position="82"/>
        <end position="170"/>
    </location>
</feature>
<protein>
    <submittedName>
        <fullName evidence="2">Amidase 1</fullName>
    </submittedName>
</protein>
<dbReference type="Pfam" id="PF01425">
    <property type="entry name" value="Amidase"/>
    <property type="match status" value="1"/>
</dbReference>
<dbReference type="SUPFAM" id="SSF75304">
    <property type="entry name" value="Amidase signature (AS) enzymes"/>
    <property type="match status" value="1"/>
</dbReference>
<keyword evidence="3" id="KW-1185">Reference proteome</keyword>
<organism evidence="2 3">
    <name type="scientific">Cymbomonas tetramitiformis</name>
    <dbReference type="NCBI Taxonomy" id="36881"/>
    <lineage>
        <taxon>Eukaryota</taxon>
        <taxon>Viridiplantae</taxon>
        <taxon>Chlorophyta</taxon>
        <taxon>Pyramimonadophyceae</taxon>
        <taxon>Pyramimonadales</taxon>
        <taxon>Pyramimonadaceae</taxon>
        <taxon>Cymbomonas</taxon>
    </lineage>
</organism>
<dbReference type="PANTHER" id="PTHR46310:SF7">
    <property type="entry name" value="AMIDASE 1"/>
    <property type="match status" value="1"/>
</dbReference>
<reference evidence="2 3" key="1">
    <citation type="journal article" date="2015" name="Genome Biol. Evol.">
        <title>Comparative Genomics of a Bacterivorous Green Alga Reveals Evolutionary Causalities and Consequences of Phago-Mixotrophic Mode of Nutrition.</title>
        <authorList>
            <person name="Burns J.A."/>
            <person name="Paasch A."/>
            <person name="Narechania A."/>
            <person name="Kim E."/>
        </authorList>
    </citation>
    <scope>NUCLEOTIDE SEQUENCE [LARGE SCALE GENOMIC DNA]</scope>
    <source>
        <strain evidence="2 3">PLY_AMNH</strain>
    </source>
</reference>
<evidence type="ECO:0000259" key="1">
    <source>
        <dbReference type="Pfam" id="PF01425"/>
    </source>
</evidence>
<dbReference type="AlphaFoldDB" id="A0AAE0G4Z5"/>
<evidence type="ECO:0000313" key="2">
    <source>
        <dbReference type="EMBL" id="KAK3271618.1"/>
    </source>
</evidence>
<dbReference type="Proteomes" id="UP001190700">
    <property type="component" value="Unassembled WGS sequence"/>
</dbReference>
<proteinExistence type="predicted"/>
<dbReference type="EMBL" id="LGRX02009534">
    <property type="protein sequence ID" value="KAK3271618.1"/>
    <property type="molecule type" value="Genomic_DNA"/>
</dbReference>
<accession>A0AAE0G4Z5</accession>
<dbReference type="PANTHER" id="PTHR46310">
    <property type="entry name" value="AMIDASE 1"/>
    <property type="match status" value="1"/>
</dbReference>
<dbReference type="InterPro" id="IPR023631">
    <property type="entry name" value="Amidase_dom"/>
</dbReference>
<dbReference type="Gene3D" id="3.90.1300.10">
    <property type="entry name" value="Amidase signature (AS) domain"/>
    <property type="match status" value="1"/>
</dbReference>
<evidence type="ECO:0000313" key="3">
    <source>
        <dbReference type="Proteomes" id="UP001190700"/>
    </source>
</evidence>